<dbReference type="SUPFAM" id="SSF56672">
    <property type="entry name" value="DNA/RNA polymerases"/>
    <property type="match status" value="1"/>
</dbReference>
<feature type="compositionally biased region" description="Basic and acidic residues" evidence="5">
    <location>
        <begin position="320"/>
        <end position="332"/>
    </location>
</feature>
<evidence type="ECO:0000313" key="6">
    <source>
        <dbReference type="EnsemblMetazoa" id="tetur81g00020.1"/>
    </source>
</evidence>
<evidence type="ECO:0008006" key="8">
    <source>
        <dbReference type="Google" id="ProtNLM"/>
    </source>
</evidence>
<name>A0A158P5P1_TETUR</name>
<evidence type="ECO:0000256" key="4">
    <source>
        <dbReference type="ARBA" id="ARBA00022759"/>
    </source>
</evidence>
<dbReference type="Gene3D" id="2.40.70.10">
    <property type="entry name" value="Acid Proteases"/>
    <property type="match status" value="1"/>
</dbReference>
<keyword evidence="3" id="KW-0540">Nuclease</keyword>
<feature type="compositionally biased region" description="Low complexity" evidence="5">
    <location>
        <begin position="362"/>
        <end position="374"/>
    </location>
</feature>
<dbReference type="EMBL" id="CAEY01001908">
    <property type="status" value="NOT_ANNOTATED_CDS"/>
    <property type="molecule type" value="Genomic_DNA"/>
</dbReference>
<keyword evidence="2" id="KW-0548">Nucleotidyltransferase</keyword>
<keyword evidence="7" id="KW-1185">Reference proteome</keyword>
<keyword evidence="4" id="KW-0255">Endonuclease</keyword>
<dbReference type="GO" id="GO:0016779">
    <property type="term" value="F:nucleotidyltransferase activity"/>
    <property type="evidence" value="ECO:0007669"/>
    <property type="project" value="UniProtKB-KW"/>
</dbReference>
<protein>
    <recommendedName>
        <fullName evidence="8">Peptidase A2 domain-containing protein</fullName>
    </recommendedName>
</protein>
<dbReference type="GO" id="GO:0004519">
    <property type="term" value="F:endonuclease activity"/>
    <property type="evidence" value="ECO:0007669"/>
    <property type="project" value="UniProtKB-KW"/>
</dbReference>
<evidence type="ECO:0000256" key="1">
    <source>
        <dbReference type="ARBA" id="ARBA00022679"/>
    </source>
</evidence>
<sequence>MGIHAPDKSSTEALRVEVIHAHTVQKIFEGINVALNAESQVCDIEEPWEMSVQLRNAGVTEDTLAKLLQGGIKYPHQAKFIDKETMVSNGVHPMQATIIANMFGKQESLIDLNKSINESDRFIKSGDHTARKRCLLAKWPSETGKHVPLHEYLEMMEYDMRLADPSKTEWIRLLRSSLRGDARRIAEKAIEEKPNIRYEELKDKLILDVTSGKEITEAFAKFNTTMFELGGDIVKHLNKVKEYCKIVDPDFTKNPRSAAMLLMTTIPHSIRMEIIKTITFDDYNAVEKQITSEVYSKQEQSKYQKEPKKPYQPRNPTPFRRNDNNNKYYDNKYKDKTKKQCSHCKKNGHNVDDCWFKKRDNQNPQKSSPQSSSSNTIAFVRANINDSVIDMENCLIKGSEDLGKICQLQETACSKNERLFPMTLIKERSSNLQFKTLLDTGACATLINEATAKRLNLSSYPVNIGFSGVNDSRIICPKIVALKLFSRNKIRLLAAYIIPGLNNELLFGANLIKYTDARIIGTGEENPFSIKQIDDNQDYVVEIERPKENEINMLFETFFAQEFDPDKIQLMGETPLMERLLQVYPDEPSLLAKIEEIKVRKDDFPQEILDLKKALKETINPQLSDNDQQKLLNILMKNQNAFSKSTYDLGCVPASVCNIQINIGNKPIPKLKPFRLNEVHRMELRKIVDELIENGIAEKSTIGGGAPAFIVPKPNGKFRMVVSYIELNKLIEKRVYPMPKTLSIC</sequence>
<dbReference type="InterPro" id="IPR021109">
    <property type="entry name" value="Peptidase_aspartic_dom_sf"/>
</dbReference>
<dbReference type="AlphaFoldDB" id="A0A158P5P1"/>
<evidence type="ECO:0000256" key="3">
    <source>
        <dbReference type="ARBA" id="ARBA00022722"/>
    </source>
</evidence>
<dbReference type="Proteomes" id="UP000015104">
    <property type="component" value="Unassembled WGS sequence"/>
</dbReference>
<dbReference type="Gene3D" id="3.10.10.10">
    <property type="entry name" value="HIV Type 1 Reverse Transcriptase, subunit A, domain 1"/>
    <property type="match status" value="1"/>
</dbReference>
<feature type="compositionally biased region" description="Basic and acidic residues" evidence="5">
    <location>
        <begin position="299"/>
        <end position="309"/>
    </location>
</feature>
<dbReference type="GO" id="GO:0071897">
    <property type="term" value="P:DNA biosynthetic process"/>
    <property type="evidence" value="ECO:0007669"/>
    <property type="project" value="UniProtKB-ARBA"/>
</dbReference>
<dbReference type="SUPFAM" id="SSF50630">
    <property type="entry name" value="Acid proteases"/>
    <property type="match status" value="1"/>
</dbReference>
<dbReference type="CDD" id="cd00303">
    <property type="entry name" value="retropepsin_like"/>
    <property type="match status" value="1"/>
</dbReference>
<reference evidence="7" key="1">
    <citation type="submission" date="2011-08" db="EMBL/GenBank/DDBJ databases">
        <authorList>
            <person name="Rombauts S."/>
        </authorList>
    </citation>
    <scope>NUCLEOTIDE SEQUENCE</scope>
    <source>
        <strain evidence="7">London</strain>
    </source>
</reference>
<dbReference type="InterPro" id="IPR043502">
    <property type="entry name" value="DNA/RNA_pol_sf"/>
</dbReference>
<feature type="region of interest" description="Disordered" evidence="5">
    <location>
        <begin position="355"/>
        <end position="374"/>
    </location>
</feature>
<evidence type="ECO:0000313" key="7">
    <source>
        <dbReference type="Proteomes" id="UP000015104"/>
    </source>
</evidence>
<feature type="region of interest" description="Disordered" evidence="5">
    <location>
        <begin position="294"/>
        <end position="332"/>
    </location>
</feature>
<dbReference type="PANTHER" id="PTHR37984">
    <property type="entry name" value="PROTEIN CBG26694"/>
    <property type="match status" value="1"/>
</dbReference>
<keyword evidence="1" id="KW-0808">Transferase</keyword>
<keyword evidence="4" id="KW-0378">Hydrolase</keyword>
<dbReference type="InterPro" id="IPR050951">
    <property type="entry name" value="Retrovirus_Pol_polyprotein"/>
</dbReference>
<reference evidence="6" key="2">
    <citation type="submission" date="2016-04" db="UniProtKB">
        <authorList>
            <consortium name="EnsemblMetazoa"/>
        </authorList>
    </citation>
    <scope>IDENTIFICATION</scope>
</reference>
<dbReference type="EnsemblMetazoa" id="tetur81g00020.1">
    <property type="protein sequence ID" value="tetur81g00020.1"/>
    <property type="gene ID" value="tetur81g00020"/>
</dbReference>
<evidence type="ECO:0000256" key="5">
    <source>
        <dbReference type="SAM" id="MobiDB-lite"/>
    </source>
</evidence>
<dbReference type="PANTHER" id="PTHR37984:SF5">
    <property type="entry name" value="PROTEIN NYNRIN-LIKE"/>
    <property type="match status" value="1"/>
</dbReference>
<proteinExistence type="predicted"/>
<organism evidence="6 7">
    <name type="scientific">Tetranychus urticae</name>
    <name type="common">Two-spotted spider mite</name>
    <dbReference type="NCBI Taxonomy" id="32264"/>
    <lineage>
        <taxon>Eukaryota</taxon>
        <taxon>Metazoa</taxon>
        <taxon>Ecdysozoa</taxon>
        <taxon>Arthropoda</taxon>
        <taxon>Chelicerata</taxon>
        <taxon>Arachnida</taxon>
        <taxon>Acari</taxon>
        <taxon>Acariformes</taxon>
        <taxon>Trombidiformes</taxon>
        <taxon>Prostigmata</taxon>
        <taxon>Eleutherengona</taxon>
        <taxon>Raphignathae</taxon>
        <taxon>Tetranychoidea</taxon>
        <taxon>Tetranychidae</taxon>
        <taxon>Tetranychus</taxon>
    </lineage>
</organism>
<accession>A0A158P5P1</accession>
<evidence type="ECO:0000256" key="2">
    <source>
        <dbReference type="ARBA" id="ARBA00022695"/>
    </source>
</evidence>